<keyword evidence="3" id="KW-1003">Cell membrane</keyword>
<organism evidence="9 10">
    <name type="scientific">Megasphaera cerevisiae DSM 20462</name>
    <dbReference type="NCBI Taxonomy" id="1122219"/>
    <lineage>
        <taxon>Bacteria</taxon>
        <taxon>Bacillati</taxon>
        <taxon>Bacillota</taxon>
        <taxon>Negativicutes</taxon>
        <taxon>Veillonellales</taxon>
        <taxon>Veillonellaceae</taxon>
        <taxon>Megasphaera</taxon>
    </lineage>
</organism>
<comment type="caution">
    <text evidence="9">The sequence shown here is derived from an EMBL/GenBank/DDBJ whole genome shotgun (WGS) entry which is preliminary data.</text>
</comment>
<name>A0A0J6ZNR6_9FIRM</name>
<keyword evidence="4 7" id="KW-0812">Transmembrane</keyword>
<sequence>MKYRLMLLGASLFWGGAFVAQRVSTDTIGPFAFNGLRFLLGAAAILPIVYWHHNINKTERPIHSCKLPLPAACLLLGFLLFAGASCQQIGMIYTTAGKAGFITSLYIVAVPLLGLLIKQPLRLSHVGGCVVSFAGLYVLAFHSDGQAINIGDLLELTGVLFWSLHILYISQCVRYFSGIDLALGQFVACGLYNLAAMLITNETLTLGAVLASAIPLLYCGILSSGAGFTLQILGQEKVPPTEASLLCSFEMIFSAAAGFLLLGELLTTRELIGCGLMAIGIFTAQIPSKVIFQLKKA</sequence>
<comment type="subcellular location">
    <subcellularLocation>
        <location evidence="1">Cell membrane</location>
        <topology evidence="1">Multi-pass membrane protein</topology>
    </subcellularLocation>
</comment>
<evidence type="ECO:0000313" key="9">
    <source>
        <dbReference type="EMBL" id="KMO86511.1"/>
    </source>
</evidence>
<dbReference type="Proteomes" id="UP000036503">
    <property type="component" value="Unassembled WGS sequence"/>
</dbReference>
<evidence type="ECO:0000256" key="4">
    <source>
        <dbReference type="ARBA" id="ARBA00022692"/>
    </source>
</evidence>
<proteinExistence type="inferred from homology"/>
<evidence type="ECO:0000259" key="8">
    <source>
        <dbReference type="Pfam" id="PF00892"/>
    </source>
</evidence>
<evidence type="ECO:0000256" key="1">
    <source>
        <dbReference type="ARBA" id="ARBA00004651"/>
    </source>
</evidence>
<dbReference type="SUPFAM" id="SSF103481">
    <property type="entry name" value="Multidrug resistance efflux transporter EmrE"/>
    <property type="match status" value="2"/>
</dbReference>
<keyword evidence="5 7" id="KW-1133">Transmembrane helix</keyword>
<feature type="transmembrane region" description="Helical" evidence="7">
    <location>
        <begin position="147"/>
        <end position="169"/>
    </location>
</feature>
<evidence type="ECO:0000256" key="6">
    <source>
        <dbReference type="ARBA" id="ARBA00023136"/>
    </source>
</evidence>
<gene>
    <name evidence="9" type="ORF">AB840_07720</name>
</gene>
<evidence type="ECO:0000256" key="2">
    <source>
        <dbReference type="ARBA" id="ARBA00007362"/>
    </source>
</evidence>
<dbReference type="Pfam" id="PF00892">
    <property type="entry name" value="EamA"/>
    <property type="match status" value="2"/>
</dbReference>
<feature type="domain" description="EamA" evidence="8">
    <location>
        <begin position="5"/>
        <end position="140"/>
    </location>
</feature>
<dbReference type="STRING" id="39029.BSR42_00190"/>
<dbReference type="InterPro" id="IPR051258">
    <property type="entry name" value="Diverse_Substrate_Transporter"/>
</dbReference>
<dbReference type="InterPro" id="IPR000620">
    <property type="entry name" value="EamA_dom"/>
</dbReference>
<dbReference type="RefSeq" id="WP_048514261.1">
    <property type="nucleotide sequence ID" value="NZ_FUXD01000021.1"/>
</dbReference>
<accession>A0A0J6ZNR6</accession>
<feature type="transmembrane region" description="Helical" evidence="7">
    <location>
        <begin position="206"/>
        <end position="233"/>
    </location>
</feature>
<dbReference type="EMBL" id="LEKT01000021">
    <property type="protein sequence ID" value="KMO86511.1"/>
    <property type="molecule type" value="Genomic_DNA"/>
</dbReference>
<evidence type="ECO:0000256" key="7">
    <source>
        <dbReference type="SAM" id="Phobius"/>
    </source>
</evidence>
<feature type="domain" description="EamA" evidence="8">
    <location>
        <begin position="150"/>
        <end position="282"/>
    </location>
</feature>
<dbReference type="PANTHER" id="PTHR42920">
    <property type="entry name" value="OS03G0707200 PROTEIN-RELATED"/>
    <property type="match status" value="1"/>
</dbReference>
<protein>
    <submittedName>
        <fullName evidence="9">Membrane protein</fullName>
    </submittedName>
</protein>
<dbReference type="AlphaFoldDB" id="A0A0J6ZNR6"/>
<feature type="transmembrane region" description="Helical" evidence="7">
    <location>
        <begin position="32"/>
        <end position="51"/>
    </location>
</feature>
<evidence type="ECO:0000313" key="10">
    <source>
        <dbReference type="Proteomes" id="UP000036503"/>
    </source>
</evidence>
<dbReference type="InterPro" id="IPR037185">
    <property type="entry name" value="EmrE-like"/>
</dbReference>
<evidence type="ECO:0000256" key="5">
    <source>
        <dbReference type="ARBA" id="ARBA00022989"/>
    </source>
</evidence>
<keyword evidence="6 7" id="KW-0472">Membrane</keyword>
<dbReference type="PANTHER" id="PTHR42920:SF5">
    <property type="entry name" value="EAMA DOMAIN-CONTAINING PROTEIN"/>
    <property type="match status" value="1"/>
</dbReference>
<dbReference type="GO" id="GO:0005886">
    <property type="term" value="C:plasma membrane"/>
    <property type="evidence" value="ECO:0007669"/>
    <property type="project" value="UniProtKB-SubCell"/>
</dbReference>
<comment type="similarity">
    <text evidence="2">Belongs to the EamA transporter family.</text>
</comment>
<evidence type="ECO:0000256" key="3">
    <source>
        <dbReference type="ARBA" id="ARBA00022475"/>
    </source>
</evidence>
<feature type="transmembrane region" description="Helical" evidence="7">
    <location>
        <begin position="245"/>
        <end position="266"/>
    </location>
</feature>
<feature type="transmembrane region" description="Helical" evidence="7">
    <location>
        <begin position="181"/>
        <end position="200"/>
    </location>
</feature>
<dbReference type="InParanoid" id="A0A0J6ZNR6"/>
<reference evidence="9 10" key="1">
    <citation type="submission" date="2015-06" db="EMBL/GenBank/DDBJ databases">
        <title>Draft genome sequence of beer spoilage bacterium Megasphaera cerevisiae type strain 20462.</title>
        <authorList>
            <person name="Kutumbaka K."/>
            <person name="Pasmowitz J."/>
            <person name="Mategko J."/>
            <person name="Reyes D."/>
            <person name="Friedrich A."/>
            <person name="Han S."/>
            <person name="Martens-Habbena W."/>
            <person name="Neal-McKinney J."/>
            <person name="Janagama H.K."/>
            <person name="Nadala C."/>
            <person name="Samadpour M."/>
        </authorList>
    </citation>
    <scope>NUCLEOTIDE SEQUENCE [LARGE SCALE GENOMIC DNA]</scope>
    <source>
        <strain evidence="9 10">DSM 20462</strain>
    </source>
</reference>
<keyword evidence="10" id="KW-1185">Reference proteome</keyword>
<feature type="transmembrane region" description="Helical" evidence="7">
    <location>
        <begin position="123"/>
        <end position="141"/>
    </location>
</feature>
<feature type="transmembrane region" description="Helical" evidence="7">
    <location>
        <begin position="272"/>
        <end position="292"/>
    </location>
</feature>
<dbReference type="OrthoDB" id="9804865at2"/>
<feature type="transmembrane region" description="Helical" evidence="7">
    <location>
        <begin position="72"/>
        <end position="93"/>
    </location>
</feature>
<feature type="transmembrane region" description="Helical" evidence="7">
    <location>
        <begin position="99"/>
        <end position="116"/>
    </location>
</feature>
<dbReference type="PATRIC" id="fig|1122219.3.peg.1220"/>